<dbReference type="EMBL" id="QHLY01000012">
    <property type="protein sequence ID" value="PXA67196.1"/>
    <property type="molecule type" value="Genomic_DNA"/>
</dbReference>
<comment type="caution">
    <text evidence="2">The sequence shown here is derived from an EMBL/GenBank/DDBJ whole genome shotgun (WGS) entry which is preliminary data.</text>
</comment>
<dbReference type="AlphaFoldDB" id="A0A317ZLA7"/>
<proteinExistence type="predicted"/>
<dbReference type="Proteomes" id="UP000246722">
    <property type="component" value="Unassembled WGS sequence"/>
</dbReference>
<protein>
    <recommendedName>
        <fullName evidence="1">NAD glycohydrolase translocation F5/8 type C domain-containing protein</fullName>
    </recommendedName>
</protein>
<dbReference type="OrthoDB" id="5113078at2"/>
<reference evidence="2 3" key="1">
    <citation type="submission" date="2018-05" db="EMBL/GenBank/DDBJ databases">
        <title>Genetic diversity of glacier-inhabiting Cryobacterium bacteria in China and description of Cryobacterium mengkeensis sp. nov. and Arthrobacter glacialis sp. nov.</title>
        <authorList>
            <person name="Liu Q."/>
            <person name="Xin Y.-H."/>
        </authorList>
    </citation>
    <scope>NUCLEOTIDE SEQUENCE [LARGE SCALE GENOMIC DNA]</scope>
    <source>
        <strain evidence="2 3">SK-1</strain>
    </source>
</reference>
<feature type="domain" description="NAD glycohydrolase translocation F5/8 type C" evidence="1">
    <location>
        <begin position="54"/>
        <end position="198"/>
    </location>
</feature>
<dbReference type="RefSeq" id="WP_110126881.1">
    <property type="nucleotide sequence ID" value="NZ_QHLY01000012.1"/>
</dbReference>
<sequence length="203" mass="21487">MGGVWHEVWKAALTIAFGALAALWLAPWIQDVLTQPSCDDPGDLHLVSRSELTAAATSENPPEQGATYEAALAIDGDSSTAWVEGAADSEPNKYGEGETLTISLQRARKVGLVCVINGYTNTQASYLHNARVRQLLVTTDSGSTDSVLPEKALEFFAGYQSINVTEGRTTSVVLTIGTARAGQDSTQEADTAISEVEVWAADG</sequence>
<evidence type="ECO:0000313" key="3">
    <source>
        <dbReference type="Proteomes" id="UP000246722"/>
    </source>
</evidence>
<accession>A0A317ZLA7</accession>
<dbReference type="Pfam" id="PF25302">
    <property type="entry name" value="NADase_transloc"/>
    <property type="match status" value="1"/>
</dbReference>
<evidence type="ECO:0000259" key="1">
    <source>
        <dbReference type="Pfam" id="PF25302"/>
    </source>
</evidence>
<dbReference type="SUPFAM" id="SSF49785">
    <property type="entry name" value="Galactose-binding domain-like"/>
    <property type="match status" value="1"/>
</dbReference>
<evidence type="ECO:0000313" key="2">
    <source>
        <dbReference type="EMBL" id="PXA67196.1"/>
    </source>
</evidence>
<dbReference type="NCBIfam" id="NF047619">
    <property type="entry name" value="NADase_discoid"/>
    <property type="match status" value="1"/>
</dbReference>
<name>A0A317ZLA7_9MICO</name>
<dbReference type="InterPro" id="IPR008979">
    <property type="entry name" value="Galactose-bd-like_sf"/>
</dbReference>
<keyword evidence="3" id="KW-1185">Reference proteome</keyword>
<organism evidence="2 3">
    <name type="scientific">Cryobacterium arcticum</name>
    <dbReference type="NCBI Taxonomy" id="670052"/>
    <lineage>
        <taxon>Bacteria</taxon>
        <taxon>Bacillati</taxon>
        <taxon>Actinomycetota</taxon>
        <taxon>Actinomycetes</taxon>
        <taxon>Micrococcales</taxon>
        <taxon>Microbacteriaceae</taxon>
        <taxon>Cryobacterium</taxon>
    </lineage>
</organism>
<dbReference type="Gene3D" id="2.60.120.260">
    <property type="entry name" value="Galactose-binding domain-like"/>
    <property type="match status" value="1"/>
</dbReference>
<dbReference type="InterPro" id="IPR057561">
    <property type="entry name" value="NADase_transloc"/>
</dbReference>
<gene>
    <name evidence="2" type="ORF">CTB96_10575</name>
</gene>